<sequence length="96" mass="11794">MKWFHQDKKRNTYEGDDNFLGLEGKRIFHYIDTLISQETKATHEKIYEFKDPEEIYQQWNEESQEETYRSEDEPDWTEMILEAQDEFMVGPFLQFT</sequence>
<dbReference type="Proteomes" id="UP000039865">
    <property type="component" value="Unassembled WGS sequence"/>
</dbReference>
<dbReference type="EMBL" id="CCKQ01012970">
    <property type="protein sequence ID" value="CDW84601.1"/>
    <property type="molecule type" value="Genomic_DNA"/>
</dbReference>
<proteinExistence type="predicted"/>
<organism evidence="1 2">
    <name type="scientific">Stylonychia lemnae</name>
    <name type="common">Ciliate</name>
    <dbReference type="NCBI Taxonomy" id="5949"/>
    <lineage>
        <taxon>Eukaryota</taxon>
        <taxon>Sar</taxon>
        <taxon>Alveolata</taxon>
        <taxon>Ciliophora</taxon>
        <taxon>Intramacronucleata</taxon>
        <taxon>Spirotrichea</taxon>
        <taxon>Stichotrichia</taxon>
        <taxon>Sporadotrichida</taxon>
        <taxon>Oxytrichidae</taxon>
        <taxon>Stylonychinae</taxon>
        <taxon>Stylonychia</taxon>
    </lineage>
</organism>
<reference evidence="1 2" key="1">
    <citation type="submission" date="2014-06" db="EMBL/GenBank/DDBJ databases">
        <authorList>
            <person name="Swart Estienne"/>
        </authorList>
    </citation>
    <scope>NUCLEOTIDE SEQUENCE [LARGE SCALE GENOMIC DNA]</scope>
    <source>
        <strain evidence="1 2">130c</strain>
    </source>
</reference>
<evidence type="ECO:0000313" key="1">
    <source>
        <dbReference type="EMBL" id="CDW84601.1"/>
    </source>
</evidence>
<dbReference type="InParanoid" id="A0A078ARJ3"/>
<keyword evidence="2" id="KW-1185">Reference proteome</keyword>
<accession>A0A078ARJ3</accession>
<name>A0A078ARJ3_STYLE</name>
<dbReference type="AlphaFoldDB" id="A0A078ARJ3"/>
<evidence type="ECO:0000313" key="2">
    <source>
        <dbReference type="Proteomes" id="UP000039865"/>
    </source>
</evidence>
<protein>
    <submittedName>
        <fullName evidence="1">Uncharacterized protein</fullName>
    </submittedName>
</protein>
<gene>
    <name evidence="1" type="primary">Contig8475.g9045</name>
    <name evidence="1" type="ORF">STYLEM_13666</name>
</gene>